<accession>A0A382C376</accession>
<dbReference type="PANTHER" id="PTHR43760">
    <property type="entry name" value="ENDORIBONUCLEASE-RELATED"/>
    <property type="match status" value="1"/>
</dbReference>
<gene>
    <name evidence="2" type="ORF">METZ01_LOCUS172741</name>
</gene>
<protein>
    <recommendedName>
        <fullName evidence="1">Endoribonuclease L-PSP/chorismate mutase-like domain-containing protein</fullName>
    </recommendedName>
</protein>
<proteinExistence type="predicted"/>
<reference evidence="2" key="1">
    <citation type="submission" date="2018-05" db="EMBL/GenBank/DDBJ databases">
        <authorList>
            <person name="Lanie J.A."/>
            <person name="Ng W.-L."/>
            <person name="Kazmierczak K.M."/>
            <person name="Andrzejewski T.M."/>
            <person name="Davidsen T.M."/>
            <person name="Wayne K.J."/>
            <person name="Tettelin H."/>
            <person name="Glass J.I."/>
            <person name="Rusch D."/>
            <person name="Podicherti R."/>
            <person name="Tsui H.-C.T."/>
            <person name="Winkler M.E."/>
        </authorList>
    </citation>
    <scope>NUCLEOTIDE SEQUENCE</scope>
</reference>
<dbReference type="InterPro" id="IPR035959">
    <property type="entry name" value="RutC-like_sf"/>
</dbReference>
<dbReference type="InterPro" id="IPR013813">
    <property type="entry name" value="Endoribo_LPSP/chorism_mut-like"/>
</dbReference>
<organism evidence="2">
    <name type="scientific">marine metagenome</name>
    <dbReference type="NCBI Taxonomy" id="408172"/>
    <lineage>
        <taxon>unclassified sequences</taxon>
        <taxon>metagenomes</taxon>
        <taxon>ecological metagenomes</taxon>
    </lineage>
</organism>
<sequence>MTPDERIRELNLILPEPIKLPPNVEMQFSWVRVSGNRVFISGHIALNADGSVSEVTGKVGGEVTVEQGYEAARQTGLAILSSLKRELGTLNNISAWLRVFGMVNVAPSFVQTPSVINGFSDLILDVFGKEIGDHSRSAVGMAELPFGAPVEIEAEVEIDTGNVT</sequence>
<dbReference type="Pfam" id="PF14588">
    <property type="entry name" value="YjgF_endoribonc"/>
    <property type="match status" value="1"/>
</dbReference>
<dbReference type="Gene3D" id="3.30.1330.40">
    <property type="entry name" value="RutC-like"/>
    <property type="match status" value="1"/>
</dbReference>
<feature type="domain" description="Endoribonuclease L-PSP/chorismate mutase-like" evidence="1">
    <location>
        <begin position="35"/>
        <end position="139"/>
    </location>
</feature>
<dbReference type="CDD" id="cd02199">
    <property type="entry name" value="YjgF_YER057c_UK114_like_1"/>
    <property type="match status" value="1"/>
</dbReference>
<name>A0A382C376_9ZZZZ</name>
<dbReference type="EMBL" id="UINC01032359">
    <property type="protein sequence ID" value="SVB19887.1"/>
    <property type="molecule type" value="Genomic_DNA"/>
</dbReference>
<evidence type="ECO:0000313" key="2">
    <source>
        <dbReference type="EMBL" id="SVB19887.1"/>
    </source>
</evidence>
<dbReference type="PANTHER" id="PTHR43760:SF1">
    <property type="entry name" value="ENDORIBONUCLEASE L-PSP_CHORISMATE MUTASE-LIKE DOMAIN-CONTAINING PROTEIN"/>
    <property type="match status" value="1"/>
</dbReference>
<dbReference type="SUPFAM" id="SSF55298">
    <property type="entry name" value="YjgF-like"/>
    <property type="match status" value="1"/>
</dbReference>
<dbReference type="AlphaFoldDB" id="A0A382C376"/>
<evidence type="ECO:0000259" key="1">
    <source>
        <dbReference type="Pfam" id="PF14588"/>
    </source>
</evidence>